<feature type="chain" id="PRO_5045080195" evidence="2">
    <location>
        <begin position="27"/>
        <end position="478"/>
    </location>
</feature>
<sequence length="478" mass="49991">MDRRTFLTSTALGAGLAVALPTVAGAAFTQARAVRVTTLDQLRSAIAAANPGDTVTLANGSYAVPSGRPIAIQGKHGNSTASIIVQAESVGGVTLTGSQGFTFADSSWVTVSGFKFRQTTMIDLPTSCTHLRLSRNDIQLANTEGLNWLMVRSDYSKVDRNHFHNKSSLGVFLCVEGPGTSGMARGVHILRNYFSDHTFGGSNGGEPIRLGLSGRSLSDAGAIVEQNLFERANGDPEAISVKSCSNTIRDNTVRNSLGGIVLRHGSRSRVEGNFLLNGTNGIRMYGNDHLVVNNYVEKVTGAGIVLGSGSVRDDKPSDSPESRKGNDAPDRVTIALNTVLSCGTAIAGETMRTLPPLGCTISDNLLVGDSGRQLVDMPYQQGITWSGNLLWGAAGNGNIPASGFSRKDPLLATGSDGVRRLTSSSPAINAASRTYSTVTRDLDGNARSGKADVGADEYGTAAPINRPLNPADVGPQSA</sequence>
<dbReference type="CDD" id="cd14251">
    <property type="entry name" value="PL-6"/>
    <property type="match status" value="1"/>
</dbReference>
<keyword evidence="4" id="KW-1185">Reference proteome</keyword>
<reference evidence="3 4" key="1">
    <citation type="journal article" date="2019" name="Int. J. Syst. Evol. Microbiol.">
        <title>The Global Catalogue of Microorganisms (GCM) 10K type strain sequencing project: providing services to taxonomists for standard genome sequencing and annotation.</title>
        <authorList>
            <consortium name="The Broad Institute Genomics Platform"/>
            <consortium name="The Broad Institute Genome Sequencing Center for Infectious Disease"/>
            <person name="Wu L."/>
            <person name="Ma J."/>
        </authorList>
    </citation>
    <scope>NUCLEOTIDE SEQUENCE [LARGE SCALE GENOMIC DNA]</scope>
    <source>
        <strain evidence="3 4">JCM 10977</strain>
    </source>
</reference>
<evidence type="ECO:0000313" key="3">
    <source>
        <dbReference type="EMBL" id="GAA0948826.1"/>
    </source>
</evidence>
<dbReference type="Proteomes" id="UP001500542">
    <property type="component" value="Unassembled WGS sequence"/>
</dbReference>
<accession>A0ABN1QXH1</accession>
<dbReference type="InterPro" id="IPR012334">
    <property type="entry name" value="Pectin_lyas_fold"/>
</dbReference>
<dbReference type="InterPro" id="IPR011050">
    <property type="entry name" value="Pectin_lyase_fold/virulence"/>
</dbReference>
<evidence type="ECO:0000256" key="1">
    <source>
        <dbReference type="SAM" id="MobiDB-lite"/>
    </source>
</evidence>
<dbReference type="Pfam" id="PF14592">
    <property type="entry name" value="Chondroitinas_B"/>
    <property type="match status" value="1"/>
</dbReference>
<proteinExistence type="predicted"/>
<dbReference type="InterPro" id="IPR006311">
    <property type="entry name" value="TAT_signal"/>
</dbReference>
<dbReference type="GO" id="GO:0016829">
    <property type="term" value="F:lyase activity"/>
    <property type="evidence" value="ECO:0007669"/>
    <property type="project" value="UniProtKB-KW"/>
</dbReference>
<dbReference type="InterPro" id="IPR039513">
    <property type="entry name" value="PL-6"/>
</dbReference>
<feature type="signal peptide" evidence="2">
    <location>
        <begin position="1"/>
        <end position="26"/>
    </location>
</feature>
<dbReference type="SMART" id="SM00710">
    <property type="entry name" value="PbH1"/>
    <property type="match status" value="5"/>
</dbReference>
<name>A0ABN1QXH1_9ACTN</name>
<gene>
    <name evidence="3" type="ORF">GCM10009554_46870</name>
</gene>
<feature type="region of interest" description="Disordered" evidence="1">
    <location>
        <begin position="441"/>
        <end position="478"/>
    </location>
</feature>
<feature type="region of interest" description="Disordered" evidence="1">
    <location>
        <begin position="307"/>
        <end position="330"/>
    </location>
</feature>
<dbReference type="EMBL" id="BAAAHK010000011">
    <property type="protein sequence ID" value="GAA0948826.1"/>
    <property type="molecule type" value="Genomic_DNA"/>
</dbReference>
<dbReference type="RefSeq" id="WP_343973879.1">
    <property type="nucleotide sequence ID" value="NZ_BAAAHK010000011.1"/>
</dbReference>
<evidence type="ECO:0000313" key="4">
    <source>
        <dbReference type="Proteomes" id="UP001500542"/>
    </source>
</evidence>
<feature type="compositionally biased region" description="Basic and acidic residues" evidence="1">
    <location>
        <begin position="311"/>
        <end position="330"/>
    </location>
</feature>
<keyword evidence="3" id="KW-0456">Lyase</keyword>
<organism evidence="3 4">
    <name type="scientific">Kribbella koreensis</name>
    <dbReference type="NCBI Taxonomy" id="57909"/>
    <lineage>
        <taxon>Bacteria</taxon>
        <taxon>Bacillati</taxon>
        <taxon>Actinomycetota</taxon>
        <taxon>Actinomycetes</taxon>
        <taxon>Propionibacteriales</taxon>
        <taxon>Kribbellaceae</taxon>
        <taxon>Kribbella</taxon>
    </lineage>
</organism>
<protein>
    <submittedName>
        <fullName evidence="3">Polysaccharide lyase 6 family protein</fullName>
    </submittedName>
</protein>
<keyword evidence="2" id="KW-0732">Signal</keyword>
<comment type="caution">
    <text evidence="3">The sequence shown here is derived from an EMBL/GenBank/DDBJ whole genome shotgun (WGS) entry which is preliminary data.</text>
</comment>
<dbReference type="SUPFAM" id="SSF51126">
    <property type="entry name" value="Pectin lyase-like"/>
    <property type="match status" value="1"/>
</dbReference>
<dbReference type="InterPro" id="IPR006626">
    <property type="entry name" value="PbH1"/>
</dbReference>
<dbReference type="PROSITE" id="PS51318">
    <property type="entry name" value="TAT"/>
    <property type="match status" value="1"/>
</dbReference>
<dbReference type="Gene3D" id="2.160.20.10">
    <property type="entry name" value="Single-stranded right-handed beta-helix, Pectin lyase-like"/>
    <property type="match status" value="1"/>
</dbReference>
<evidence type="ECO:0000256" key="2">
    <source>
        <dbReference type="SAM" id="SignalP"/>
    </source>
</evidence>